<feature type="transmembrane region" description="Helical" evidence="3">
    <location>
        <begin position="20"/>
        <end position="42"/>
    </location>
</feature>
<evidence type="ECO:0000256" key="1">
    <source>
        <dbReference type="ARBA" id="ARBA00023157"/>
    </source>
</evidence>
<dbReference type="SUPFAM" id="SSF50494">
    <property type="entry name" value="Trypsin-like serine proteases"/>
    <property type="match status" value="1"/>
</dbReference>
<dbReference type="Proteomes" id="UP000274515">
    <property type="component" value="Unassembled WGS sequence"/>
</dbReference>
<dbReference type="PANTHER" id="PTHR24276:SF98">
    <property type="entry name" value="FI18310P1-RELATED"/>
    <property type="match status" value="1"/>
</dbReference>
<dbReference type="EMBL" id="RSAA01000010">
    <property type="protein sequence ID" value="RRO16880.1"/>
    <property type="molecule type" value="Genomic_DNA"/>
</dbReference>
<evidence type="ECO:0000259" key="4">
    <source>
        <dbReference type="Pfam" id="PF00089"/>
    </source>
</evidence>
<sequence length="193" mass="20037">MAVVRDGGRRRRTVLEFADVLAAGAALAVSAAVPAAAIIGGVDGSAERDPWMVFLADAQAAPDVSSHFTCGGTVVAPTKVVTAAPWVDEAVVRNLGVVGGRTDLRSDVGDVRQVVSTYEHEKVPPSPPPPPGTNTAPRRGHRSLDPRPADALPTLLLARPDEAEELSRAGTPARVLGWGITSGCSSTNRPPDR</sequence>
<protein>
    <submittedName>
        <fullName evidence="5">Trypsin-like serine protease</fullName>
    </submittedName>
</protein>
<accession>A0A3R8VG46</accession>
<keyword evidence="3" id="KW-0472">Membrane</keyword>
<dbReference type="PROSITE" id="PS51318">
    <property type="entry name" value="TAT"/>
    <property type="match status" value="1"/>
</dbReference>
<dbReference type="PANTHER" id="PTHR24276">
    <property type="entry name" value="POLYSERASE-RELATED"/>
    <property type="match status" value="1"/>
</dbReference>
<dbReference type="OrthoDB" id="1496095at2"/>
<name>A0A3R8VG46_9PSEU</name>
<keyword evidence="5" id="KW-0378">Hydrolase</keyword>
<evidence type="ECO:0000313" key="6">
    <source>
        <dbReference type="Proteomes" id="UP000274515"/>
    </source>
</evidence>
<evidence type="ECO:0000256" key="3">
    <source>
        <dbReference type="SAM" id="Phobius"/>
    </source>
</evidence>
<dbReference type="InterPro" id="IPR043504">
    <property type="entry name" value="Peptidase_S1_PA_chymotrypsin"/>
</dbReference>
<dbReference type="InterPro" id="IPR001254">
    <property type="entry name" value="Trypsin_dom"/>
</dbReference>
<dbReference type="GO" id="GO:0006508">
    <property type="term" value="P:proteolysis"/>
    <property type="evidence" value="ECO:0007669"/>
    <property type="project" value="UniProtKB-KW"/>
</dbReference>
<dbReference type="InterPro" id="IPR006311">
    <property type="entry name" value="TAT_signal"/>
</dbReference>
<evidence type="ECO:0000313" key="5">
    <source>
        <dbReference type="EMBL" id="RRO16880.1"/>
    </source>
</evidence>
<gene>
    <name evidence="5" type="ORF">EIL87_11330</name>
</gene>
<keyword evidence="1" id="KW-1015">Disulfide bond</keyword>
<dbReference type="Gene3D" id="2.40.10.10">
    <property type="entry name" value="Trypsin-like serine proteases"/>
    <property type="match status" value="2"/>
</dbReference>
<dbReference type="AlphaFoldDB" id="A0A3R8VG46"/>
<organism evidence="5 6">
    <name type="scientific">Saccharopolyspora rhizosphaerae</name>
    <dbReference type="NCBI Taxonomy" id="2492662"/>
    <lineage>
        <taxon>Bacteria</taxon>
        <taxon>Bacillati</taxon>
        <taxon>Actinomycetota</taxon>
        <taxon>Actinomycetes</taxon>
        <taxon>Pseudonocardiales</taxon>
        <taxon>Pseudonocardiaceae</taxon>
        <taxon>Saccharopolyspora</taxon>
    </lineage>
</organism>
<evidence type="ECO:0000256" key="2">
    <source>
        <dbReference type="SAM" id="MobiDB-lite"/>
    </source>
</evidence>
<dbReference type="InterPro" id="IPR050430">
    <property type="entry name" value="Peptidase_S1"/>
</dbReference>
<dbReference type="GO" id="GO:0004252">
    <property type="term" value="F:serine-type endopeptidase activity"/>
    <property type="evidence" value="ECO:0007669"/>
    <property type="project" value="InterPro"/>
</dbReference>
<dbReference type="InterPro" id="IPR009003">
    <property type="entry name" value="Peptidase_S1_PA"/>
</dbReference>
<keyword evidence="6" id="KW-1185">Reference proteome</keyword>
<keyword evidence="5" id="KW-0645">Protease</keyword>
<keyword evidence="3" id="KW-0812">Transmembrane</keyword>
<reference evidence="5 6" key="1">
    <citation type="submission" date="2018-11" db="EMBL/GenBank/DDBJ databases">
        <title>Saccharopolyspora rhizosphaerae sp. nov., an actinomycete isolated from rhizosphere soil in Thailand.</title>
        <authorList>
            <person name="Intra B."/>
            <person name="Euanorasetr J."/>
            <person name="Take A."/>
            <person name="Inahashi Y."/>
            <person name="Mori M."/>
            <person name="Panbangred W."/>
            <person name="Matsumoto A."/>
        </authorList>
    </citation>
    <scope>NUCLEOTIDE SEQUENCE [LARGE SCALE GENOMIC DNA]</scope>
    <source>
        <strain evidence="5 6">H219</strain>
    </source>
</reference>
<feature type="domain" description="Peptidase S1" evidence="4">
    <location>
        <begin position="38"/>
        <end position="184"/>
    </location>
</feature>
<keyword evidence="3" id="KW-1133">Transmembrane helix</keyword>
<feature type="region of interest" description="Disordered" evidence="2">
    <location>
        <begin position="118"/>
        <end position="193"/>
    </location>
</feature>
<dbReference type="Pfam" id="PF00089">
    <property type="entry name" value="Trypsin"/>
    <property type="match status" value="1"/>
</dbReference>
<comment type="caution">
    <text evidence="5">The sequence shown here is derived from an EMBL/GenBank/DDBJ whole genome shotgun (WGS) entry which is preliminary data.</text>
</comment>
<feature type="compositionally biased region" description="Polar residues" evidence="2">
    <location>
        <begin position="182"/>
        <end position="193"/>
    </location>
</feature>
<dbReference type="RefSeq" id="WP_125090206.1">
    <property type="nucleotide sequence ID" value="NZ_RSAA01000010.1"/>
</dbReference>
<proteinExistence type="predicted"/>